<feature type="domain" description="Fungal-type protein kinase" evidence="1">
    <location>
        <begin position="32"/>
        <end position="92"/>
    </location>
</feature>
<keyword evidence="3" id="KW-1185">Reference proteome</keyword>
<protein>
    <recommendedName>
        <fullName evidence="1">Fungal-type protein kinase domain-containing protein</fullName>
    </recommendedName>
</protein>
<evidence type="ECO:0000259" key="1">
    <source>
        <dbReference type="Pfam" id="PF17667"/>
    </source>
</evidence>
<comment type="caution">
    <text evidence="2">The sequence shown here is derived from an EMBL/GenBank/DDBJ whole genome shotgun (WGS) entry which is preliminary data.</text>
</comment>
<dbReference type="Pfam" id="PF17667">
    <property type="entry name" value="Pkinase_fungal"/>
    <property type="match status" value="1"/>
</dbReference>
<evidence type="ECO:0000313" key="3">
    <source>
        <dbReference type="Proteomes" id="UP001219525"/>
    </source>
</evidence>
<dbReference type="EMBL" id="JARJCW010000039">
    <property type="protein sequence ID" value="KAJ7206586.1"/>
    <property type="molecule type" value="Genomic_DNA"/>
</dbReference>
<dbReference type="AlphaFoldDB" id="A0AAD6V9X2"/>
<evidence type="ECO:0000313" key="2">
    <source>
        <dbReference type="EMBL" id="KAJ7206586.1"/>
    </source>
</evidence>
<name>A0AAD6V9X2_9AGAR</name>
<accession>A0AAD6V9X2</accession>
<dbReference type="Proteomes" id="UP001219525">
    <property type="component" value="Unassembled WGS sequence"/>
</dbReference>
<reference evidence="2" key="1">
    <citation type="submission" date="2023-03" db="EMBL/GenBank/DDBJ databases">
        <title>Massive genome expansion in bonnet fungi (Mycena s.s.) driven by repeated elements and novel gene families across ecological guilds.</title>
        <authorList>
            <consortium name="Lawrence Berkeley National Laboratory"/>
            <person name="Harder C.B."/>
            <person name="Miyauchi S."/>
            <person name="Viragh M."/>
            <person name="Kuo A."/>
            <person name="Thoen E."/>
            <person name="Andreopoulos B."/>
            <person name="Lu D."/>
            <person name="Skrede I."/>
            <person name="Drula E."/>
            <person name="Henrissat B."/>
            <person name="Morin E."/>
            <person name="Kohler A."/>
            <person name="Barry K."/>
            <person name="LaButti K."/>
            <person name="Morin E."/>
            <person name="Salamov A."/>
            <person name="Lipzen A."/>
            <person name="Mereny Z."/>
            <person name="Hegedus B."/>
            <person name="Baldrian P."/>
            <person name="Stursova M."/>
            <person name="Weitz H."/>
            <person name="Taylor A."/>
            <person name="Grigoriev I.V."/>
            <person name="Nagy L.G."/>
            <person name="Martin F."/>
            <person name="Kauserud H."/>
        </authorList>
    </citation>
    <scope>NUCLEOTIDE SEQUENCE</scope>
    <source>
        <strain evidence="2">9144</strain>
    </source>
</reference>
<organism evidence="2 3">
    <name type="scientific">Mycena pura</name>
    <dbReference type="NCBI Taxonomy" id="153505"/>
    <lineage>
        <taxon>Eukaryota</taxon>
        <taxon>Fungi</taxon>
        <taxon>Dikarya</taxon>
        <taxon>Basidiomycota</taxon>
        <taxon>Agaricomycotina</taxon>
        <taxon>Agaricomycetes</taxon>
        <taxon>Agaricomycetidae</taxon>
        <taxon>Agaricales</taxon>
        <taxon>Marasmiineae</taxon>
        <taxon>Mycenaceae</taxon>
        <taxon>Mycena</taxon>
    </lineage>
</organism>
<gene>
    <name evidence="2" type="ORF">GGX14DRAFT_367078</name>
</gene>
<proteinExistence type="predicted"/>
<sequence length="196" mass="22313">MENGPWLCIGNELELVRRHQPAGGACDELRAQRLAVLNIDLSVLLDEEPRSASKQRTRTAPYMAMDLLVTGRPPPHIYRFDLESLFYVVAYVVCNGKKIDPPFDAWDHLGTEALHMIKTKFLANVIPEPTSNLLSFKNLNVALRRIFQRGYNDRVFAKEDRDLSFNNTTLGNNVNVDLDKFETILETNLPSLLDIE</sequence>
<dbReference type="InterPro" id="IPR040976">
    <property type="entry name" value="Pkinase_fungal"/>
</dbReference>